<keyword evidence="2" id="KW-1185">Reference proteome</keyword>
<name>A0A285NDM0_9HYPH</name>
<accession>A0A285NDM0</accession>
<dbReference type="Proteomes" id="UP000219439">
    <property type="component" value="Unassembled WGS sequence"/>
</dbReference>
<proteinExistence type="predicted"/>
<protein>
    <submittedName>
        <fullName evidence="1">Uncharacterized protein</fullName>
    </submittedName>
</protein>
<gene>
    <name evidence="1" type="ORF">SAMN06265368_1068</name>
</gene>
<evidence type="ECO:0000313" key="1">
    <source>
        <dbReference type="EMBL" id="SNZ07539.1"/>
    </source>
</evidence>
<dbReference type="AlphaFoldDB" id="A0A285NDM0"/>
<evidence type="ECO:0000313" key="2">
    <source>
        <dbReference type="Proteomes" id="UP000219439"/>
    </source>
</evidence>
<sequence>MGEHPQYIASIGQDRIVTNGANARIYLKIEGSLEICPNQTLPQTR</sequence>
<dbReference type="EMBL" id="OBEL01000001">
    <property type="protein sequence ID" value="SNZ07539.1"/>
    <property type="molecule type" value="Genomic_DNA"/>
</dbReference>
<reference evidence="1 2" key="1">
    <citation type="submission" date="2017-09" db="EMBL/GenBank/DDBJ databases">
        <authorList>
            <person name="Ehlers B."/>
            <person name="Leendertz F.H."/>
        </authorList>
    </citation>
    <scope>NUCLEOTIDE SEQUENCE [LARGE SCALE GENOMIC DNA]</scope>
    <source>
        <strain evidence="1 2">DSM 18289</strain>
    </source>
</reference>
<organism evidence="1 2">
    <name type="scientific">Cohaesibacter gelatinilyticus</name>
    <dbReference type="NCBI Taxonomy" id="372072"/>
    <lineage>
        <taxon>Bacteria</taxon>
        <taxon>Pseudomonadati</taxon>
        <taxon>Pseudomonadota</taxon>
        <taxon>Alphaproteobacteria</taxon>
        <taxon>Hyphomicrobiales</taxon>
        <taxon>Cohaesibacteraceae</taxon>
    </lineage>
</organism>